<evidence type="ECO:0000259" key="3">
    <source>
        <dbReference type="Pfam" id="PF20803"/>
    </source>
</evidence>
<dbReference type="InterPro" id="IPR013225">
    <property type="entry name" value="PaaX_C"/>
</dbReference>
<dbReference type="InterPro" id="IPR036388">
    <property type="entry name" value="WH-like_DNA-bd_sf"/>
</dbReference>
<gene>
    <name evidence="4" type="ORF">LZ495_07370</name>
</gene>
<evidence type="ECO:0000313" key="4">
    <source>
        <dbReference type="EMBL" id="MCF2527035.1"/>
    </source>
</evidence>
<dbReference type="GO" id="GO:0006351">
    <property type="term" value="P:DNA-templated transcription"/>
    <property type="evidence" value="ECO:0007669"/>
    <property type="project" value="InterPro"/>
</dbReference>
<dbReference type="RefSeq" id="WP_235051187.1">
    <property type="nucleotide sequence ID" value="NZ_JAKFHA010000003.1"/>
</dbReference>
<evidence type="ECO:0008006" key="6">
    <source>
        <dbReference type="Google" id="ProtNLM"/>
    </source>
</evidence>
<sequence>MTTAPRTRRRSDGSPSARTLLLTVLGEYVGYAGADRVWSAAVVDALQACGVEETAARRAITRLTHEGWLATEPAGRFTRLVMTPRLVRLLASWTERLRRAMSETPWDGTWQQLMLRIPAAARTERAAIEEQLAFQGFGTLGQGVWIAADAGGVRALRELIDELGLGAHATWLTCRTAGAGGEAADGRPGAGGDVRPDCELAAQAWDLDAVRPLHADFLERFADARADGDEDAFVLRTRLVHAWRLTFDKDPRLPGLLLPDDWPGRQAAEVFVRTWLDCHEAADRWWSQLDRDPRPVSAQV</sequence>
<feature type="domain" description="Transcriptional repressor PaaX-like central Cas2-like" evidence="3">
    <location>
        <begin position="104"/>
        <end position="179"/>
    </location>
</feature>
<dbReference type="PANTHER" id="PTHR30319:SF1">
    <property type="entry name" value="TRANSCRIPTIONAL REPRESSOR PAAX"/>
    <property type="match status" value="1"/>
</dbReference>
<accession>A0AA41PW91</accession>
<dbReference type="PIRSF" id="PIRSF020623">
    <property type="entry name" value="PaaX"/>
    <property type="match status" value="1"/>
</dbReference>
<keyword evidence="5" id="KW-1185">Reference proteome</keyword>
<organism evidence="4 5">
    <name type="scientific">Yinghuangia soli</name>
    <dbReference type="NCBI Taxonomy" id="2908204"/>
    <lineage>
        <taxon>Bacteria</taxon>
        <taxon>Bacillati</taxon>
        <taxon>Actinomycetota</taxon>
        <taxon>Actinomycetes</taxon>
        <taxon>Kitasatosporales</taxon>
        <taxon>Streptomycetaceae</taxon>
        <taxon>Yinghuangia</taxon>
    </lineage>
</organism>
<feature type="domain" description="Transcriptional repressor PaaX-like C-terminal" evidence="2">
    <location>
        <begin position="205"/>
        <end position="287"/>
    </location>
</feature>
<evidence type="ECO:0000259" key="1">
    <source>
        <dbReference type="Pfam" id="PF07848"/>
    </source>
</evidence>
<comment type="caution">
    <text evidence="4">The sequence shown here is derived from an EMBL/GenBank/DDBJ whole genome shotgun (WGS) entry which is preliminary data.</text>
</comment>
<dbReference type="Pfam" id="PF08223">
    <property type="entry name" value="PaaX_C"/>
    <property type="match status" value="1"/>
</dbReference>
<proteinExistence type="predicted"/>
<evidence type="ECO:0000313" key="5">
    <source>
        <dbReference type="Proteomes" id="UP001165378"/>
    </source>
</evidence>
<protein>
    <recommendedName>
        <fullName evidence="6">PaaX family transcriptional regulator</fullName>
    </recommendedName>
</protein>
<name>A0AA41PW91_9ACTN</name>
<dbReference type="Pfam" id="PF07848">
    <property type="entry name" value="PaaX"/>
    <property type="match status" value="1"/>
</dbReference>
<feature type="domain" description="Transcriptional repressor PaaX-like N-terminal" evidence="1">
    <location>
        <begin position="17"/>
        <end position="76"/>
    </location>
</feature>
<dbReference type="Gene3D" id="1.10.10.10">
    <property type="entry name" value="Winged helix-like DNA-binding domain superfamily/Winged helix DNA-binding domain"/>
    <property type="match status" value="1"/>
</dbReference>
<dbReference type="EMBL" id="JAKFHA010000003">
    <property type="protein sequence ID" value="MCF2527035.1"/>
    <property type="molecule type" value="Genomic_DNA"/>
</dbReference>
<dbReference type="InterPro" id="IPR011965">
    <property type="entry name" value="PaaX_trns_reg"/>
</dbReference>
<dbReference type="InterPro" id="IPR048846">
    <property type="entry name" value="PaaX-like_central"/>
</dbReference>
<evidence type="ECO:0000259" key="2">
    <source>
        <dbReference type="Pfam" id="PF08223"/>
    </source>
</evidence>
<dbReference type="Proteomes" id="UP001165378">
    <property type="component" value="Unassembled WGS sequence"/>
</dbReference>
<dbReference type="InterPro" id="IPR012906">
    <property type="entry name" value="PaaX-like_N"/>
</dbReference>
<reference evidence="4" key="1">
    <citation type="submission" date="2022-01" db="EMBL/GenBank/DDBJ databases">
        <title>Genome-Based Taxonomic Classification of the Phylum Actinobacteria.</title>
        <authorList>
            <person name="Gao Y."/>
        </authorList>
    </citation>
    <scope>NUCLEOTIDE SEQUENCE</scope>
    <source>
        <strain evidence="4">KLBMP 8922</strain>
    </source>
</reference>
<dbReference type="Pfam" id="PF20803">
    <property type="entry name" value="PaaX_M"/>
    <property type="match status" value="1"/>
</dbReference>
<dbReference type="AlphaFoldDB" id="A0AA41PW91"/>
<dbReference type="Gene3D" id="1.20.58.1460">
    <property type="match status" value="1"/>
</dbReference>
<dbReference type="Gene3D" id="3.30.70.2650">
    <property type="match status" value="1"/>
</dbReference>
<dbReference type="PANTHER" id="PTHR30319">
    <property type="entry name" value="PHENYLACETIC ACID REGULATOR-RELATED TRANSCRIPTIONAL REPRESSOR"/>
    <property type="match status" value="1"/>
</dbReference>